<sequence length="82" mass="9351">MTDAAFLKWCVFSQVSTSSTPGRSRLANDDVDLDRQDKQDLIDRIEKLEKALEQKTKEVETLKSENQALLRVVNQVSSLKIK</sequence>
<dbReference type="AlphaFoldDB" id="A0A6S7GL30"/>
<reference evidence="2" key="1">
    <citation type="submission" date="2020-04" db="EMBL/GenBank/DDBJ databases">
        <authorList>
            <person name="Alioto T."/>
            <person name="Alioto T."/>
            <person name="Gomez Garrido J."/>
        </authorList>
    </citation>
    <scope>NUCLEOTIDE SEQUENCE</scope>
    <source>
        <strain evidence="2">A484AB</strain>
    </source>
</reference>
<evidence type="ECO:0000313" key="2">
    <source>
        <dbReference type="EMBL" id="CAB3992203.1"/>
    </source>
</evidence>
<accession>A0A6S7GL30</accession>
<dbReference type="Pfam" id="PF15626">
    <property type="entry name" value="mono-CXXC"/>
    <property type="match status" value="1"/>
</dbReference>
<dbReference type="Proteomes" id="UP001152795">
    <property type="component" value="Unassembled WGS sequence"/>
</dbReference>
<evidence type="ECO:0000313" key="3">
    <source>
        <dbReference type="Proteomes" id="UP001152795"/>
    </source>
</evidence>
<name>A0A6S7GL30_PARCT</name>
<keyword evidence="3" id="KW-1185">Reference proteome</keyword>
<dbReference type="EMBL" id="CACRXK020002000">
    <property type="protein sequence ID" value="CAB3992203.1"/>
    <property type="molecule type" value="Genomic_DNA"/>
</dbReference>
<protein>
    <recommendedName>
        <fullName evidence="1">Single CXXC unit domain-containing protein</fullName>
    </recommendedName>
</protein>
<organism evidence="2 3">
    <name type="scientific">Paramuricea clavata</name>
    <name type="common">Red gorgonian</name>
    <name type="synonym">Violescent sea-whip</name>
    <dbReference type="NCBI Taxonomy" id="317549"/>
    <lineage>
        <taxon>Eukaryota</taxon>
        <taxon>Metazoa</taxon>
        <taxon>Cnidaria</taxon>
        <taxon>Anthozoa</taxon>
        <taxon>Octocorallia</taxon>
        <taxon>Malacalcyonacea</taxon>
        <taxon>Plexauridae</taxon>
        <taxon>Paramuricea</taxon>
    </lineage>
</organism>
<feature type="domain" description="Single CXXC unit" evidence="1">
    <location>
        <begin position="15"/>
        <end position="39"/>
    </location>
</feature>
<evidence type="ECO:0000259" key="1">
    <source>
        <dbReference type="Pfam" id="PF15626"/>
    </source>
</evidence>
<gene>
    <name evidence="2" type="ORF">PACLA_8A003618</name>
</gene>
<comment type="caution">
    <text evidence="2">The sequence shown here is derived from an EMBL/GenBank/DDBJ whole genome shotgun (WGS) entry which is preliminary data.</text>
</comment>
<proteinExistence type="predicted"/>
<dbReference type="InterPro" id="IPR039479">
    <property type="entry name" value="Mono-CXXC"/>
</dbReference>